<evidence type="ECO:0000313" key="15">
    <source>
        <dbReference type="Proteomes" id="UP000063781"/>
    </source>
</evidence>
<dbReference type="GO" id="GO:0005524">
    <property type="term" value="F:ATP binding"/>
    <property type="evidence" value="ECO:0007669"/>
    <property type="project" value="UniProtKB-UniRule"/>
</dbReference>
<dbReference type="InterPro" id="IPR027417">
    <property type="entry name" value="P-loop_NTPase"/>
</dbReference>
<dbReference type="SUPFAM" id="SSF52540">
    <property type="entry name" value="P-loop containing nucleoside triphosphate hydrolases"/>
    <property type="match status" value="1"/>
</dbReference>
<keyword evidence="2 12" id="KW-0639">Primosome</keyword>
<dbReference type="RefSeq" id="WP_067634230.1">
    <property type="nucleotide sequence ID" value="NZ_CP013213.1"/>
</dbReference>
<dbReference type="CDD" id="cd00984">
    <property type="entry name" value="DnaB_C"/>
    <property type="match status" value="1"/>
</dbReference>
<dbReference type="GO" id="GO:0043139">
    <property type="term" value="F:5'-3' DNA helicase activity"/>
    <property type="evidence" value="ECO:0007669"/>
    <property type="project" value="UniProtKB-EC"/>
</dbReference>
<keyword evidence="6 12" id="KW-0347">Helicase</keyword>
<feature type="domain" description="SF4 helicase" evidence="13">
    <location>
        <begin position="174"/>
        <end position="449"/>
    </location>
</feature>
<dbReference type="KEGG" id="erl:AOC36_10915"/>
<dbReference type="GO" id="GO:0005829">
    <property type="term" value="C:cytosol"/>
    <property type="evidence" value="ECO:0007669"/>
    <property type="project" value="TreeGrafter"/>
</dbReference>
<reference evidence="14 15" key="1">
    <citation type="submission" date="2015-10" db="EMBL/GenBank/DDBJ databases">
        <title>Erysipelothrix larvae sp. LV19 isolated from the larval gut of the rhinoceros beetle, Trypoxylus dichotomus.</title>
        <authorList>
            <person name="Lim S."/>
            <person name="Kim B.-C."/>
        </authorList>
    </citation>
    <scope>NUCLEOTIDE SEQUENCE [LARGE SCALE GENOMIC DNA]</scope>
    <source>
        <strain evidence="14 15">LV19</strain>
    </source>
</reference>
<keyword evidence="8 12" id="KW-0238">DNA-binding</keyword>
<evidence type="ECO:0000256" key="7">
    <source>
        <dbReference type="ARBA" id="ARBA00022840"/>
    </source>
</evidence>
<keyword evidence="4 12" id="KW-0547">Nucleotide-binding</keyword>
<dbReference type="InterPro" id="IPR007694">
    <property type="entry name" value="DNA_helicase_DnaB-like_C"/>
</dbReference>
<accession>A0A0X8H1P9</accession>
<evidence type="ECO:0000256" key="12">
    <source>
        <dbReference type="RuleBase" id="RU362085"/>
    </source>
</evidence>
<dbReference type="InterPro" id="IPR007692">
    <property type="entry name" value="DNA_helicase_DnaB"/>
</dbReference>
<dbReference type="Gene3D" id="3.40.50.300">
    <property type="entry name" value="P-loop containing nucleotide triphosphate hydrolases"/>
    <property type="match status" value="1"/>
</dbReference>
<organism evidence="14 15">
    <name type="scientific">Erysipelothrix larvae</name>
    <dbReference type="NCBI Taxonomy" id="1514105"/>
    <lineage>
        <taxon>Bacteria</taxon>
        <taxon>Bacillati</taxon>
        <taxon>Bacillota</taxon>
        <taxon>Erysipelotrichia</taxon>
        <taxon>Erysipelotrichales</taxon>
        <taxon>Erysipelotrichaceae</taxon>
        <taxon>Erysipelothrix</taxon>
    </lineage>
</organism>
<comment type="similarity">
    <text evidence="1 12">Belongs to the helicase family. DnaB subfamily.</text>
</comment>
<evidence type="ECO:0000256" key="5">
    <source>
        <dbReference type="ARBA" id="ARBA00022801"/>
    </source>
</evidence>
<protein>
    <recommendedName>
        <fullName evidence="11 12">Replicative DNA helicase</fullName>
        <ecNumber evidence="11 12">5.6.2.3</ecNumber>
    </recommendedName>
</protein>
<evidence type="ECO:0000259" key="13">
    <source>
        <dbReference type="PROSITE" id="PS51199"/>
    </source>
</evidence>
<dbReference type="PANTHER" id="PTHR30153">
    <property type="entry name" value="REPLICATIVE DNA HELICASE DNAB"/>
    <property type="match status" value="1"/>
</dbReference>
<dbReference type="GO" id="GO:0016887">
    <property type="term" value="F:ATP hydrolysis activity"/>
    <property type="evidence" value="ECO:0007669"/>
    <property type="project" value="RHEA"/>
</dbReference>
<evidence type="ECO:0000256" key="6">
    <source>
        <dbReference type="ARBA" id="ARBA00022806"/>
    </source>
</evidence>
<dbReference type="Pfam" id="PF03796">
    <property type="entry name" value="DnaB_C"/>
    <property type="match status" value="1"/>
</dbReference>
<dbReference type="STRING" id="1514105.AOC36_10915"/>
<keyword evidence="9" id="KW-0413">Isomerase</keyword>
<dbReference type="Gene3D" id="1.10.860.10">
    <property type="entry name" value="DNAb Helicase, Chain A"/>
    <property type="match status" value="1"/>
</dbReference>
<name>A0A0X8H1P9_9FIRM</name>
<keyword evidence="3 12" id="KW-0235">DNA replication</keyword>
<dbReference type="GO" id="GO:0003677">
    <property type="term" value="F:DNA binding"/>
    <property type="evidence" value="ECO:0007669"/>
    <property type="project" value="UniProtKB-UniRule"/>
</dbReference>
<evidence type="ECO:0000256" key="9">
    <source>
        <dbReference type="ARBA" id="ARBA00023235"/>
    </source>
</evidence>
<dbReference type="Pfam" id="PF00772">
    <property type="entry name" value="DnaB"/>
    <property type="match status" value="1"/>
</dbReference>
<keyword evidence="15" id="KW-1185">Reference proteome</keyword>
<evidence type="ECO:0000256" key="1">
    <source>
        <dbReference type="ARBA" id="ARBA00008428"/>
    </source>
</evidence>
<dbReference type="NCBIfam" id="TIGR00665">
    <property type="entry name" value="DnaB"/>
    <property type="match status" value="1"/>
</dbReference>
<proteinExistence type="inferred from homology"/>
<sequence>MRKLPHSIEAEQAVLGTLLVYPESGNAVMEHGLTPNDFFKSEHQRIFEHMSALLDEGVTLDATTVVTRLKDHTLLDAVGGMSYLVFLSENSGTPSTLEDYVEIVQEKSRLRNLILSSQMVMEKGFDTSTSFSDLLNMAEKNLATLALSQRTDDMLAGRDVVDKVYQQIKDISERGSRVTGLYTGYNHLDNITSGLQRGDLLILAARPSVGKTAFALNLAMNIARMNANGEAAVAVFSLEMPASHLMMRMLSAQSAVPGASLRNGKLSTEEWNKLNEGVTIMRDRNIFIDDSSTITLSEMFAKCRKLKNDNRLDFIVIDYVQLITGRGNSDNRQQEVSEISRGLKQLARELEVPVLALSQLSRLVERREGNMPQLSDLRESGAIEQDADIVMFLYREEYHQRQQNGVENEPREEEDVKLLIRKHRNGALGDVPLSFRASINRFYPVDNRYGGDEH</sequence>
<comment type="catalytic activity">
    <reaction evidence="10 12">
        <text>ATP + H2O = ADP + phosphate + H(+)</text>
        <dbReference type="Rhea" id="RHEA:13065"/>
        <dbReference type="ChEBI" id="CHEBI:15377"/>
        <dbReference type="ChEBI" id="CHEBI:15378"/>
        <dbReference type="ChEBI" id="CHEBI:30616"/>
        <dbReference type="ChEBI" id="CHEBI:43474"/>
        <dbReference type="ChEBI" id="CHEBI:456216"/>
        <dbReference type="EC" id="5.6.2.3"/>
    </reaction>
</comment>
<dbReference type="InterPro" id="IPR007693">
    <property type="entry name" value="DNA_helicase_DnaB-like_N"/>
</dbReference>
<dbReference type="SUPFAM" id="SSF48024">
    <property type="entry name" value="N-terminal domain of DnaB helicase"/>
    <property type="match status" value="1"/>
</dbReference>
<dbReference type="OrthoDB" id="9773982at2"/>
<evidence type="ECO:0000313" key="14">
    <source>
        <dbReference type="EMBL" id="AMC94465.1"/>
    </source>
</evidence>
<evidence type="ECO:0000256" key="4">
    <source>
        <dbReference type="ARBA" id="ARBA00022741"/>
    </source>
</evidence>
<dbReference type="PROSITE" id="PS51199">
    <property type="entry name" value="SF4_HELICASE"/>
    <property type="match status" value="1"/>
</dbReference>
<evidence type="ECO:0000256" key="11">
    <source>
        <dbReference type="NCBIfam" id="TIGR00665"/>
    </source>
</evidence>
<evidence type="ECO:0000256" key="10">
    <source>
        <dbReference type="ARBA" id="ARBA00048954"/>
    </source>
</evidence>
<keyword evidence="7 12" id="KW-0067">ATP-binding</keyword>
<dbReference type="EMBL" id="CP013213">
    <property type="protein sequence ID" value="AMC94465.1"/>
    <property type="molecule type" value="Genomic_DNA"/>
</dbReference>
<dbReference type="PANTHER" id="PTHR30153:SF2">
    <property type="entry name" value="REPLICATIVE DNA HELICASE"/>
    <property type="match status" value="1"/>
</dbReference>
<dbReference type="GO" id="GO:1990077">
    <property type="term" value="C:primosome complex"/>
    <property type="evidence" value="ECO:0007669"/>
    <property type="project" value="UniProtKB-UniRule"/>
</dbReference>
<dbReference type="AlphaFoldDB" id="A0A0X8H1P9"/>
<comment type="function">
    <text evidence="12">The main replicative DNA helicase, it participates in initiation and elongation during chromosome replication. Travels ahead of the DNA replisome, separating dsDNA into templates for DNA synthesis. A processive ATP-dependent 5'-3' DNA helicase it has DNA-dependent ATPase activity.</text>
</comment>
<keyword evidence="5 12" id="KW-0378">Hydrolase</keyword>
<gene>
    <name evidence="14" type="ORF">AOC36_10915</name>
</gene>
<evidence type="ECO:0000256" key="2">
    <source>
        <dbReference type="ARBA" id="ARBA00022515"/>
    </source>
</evidence>
<dbReference type="Proteomes" id="UP000063781">
    <property type="component" value="Chromosome"/>
</dbReference>
<evidence type="ECO:0000256" key="3">
    <source>
        <dbReference type="ARBA" id="ARBA00022705"/>
    </source>
</evidence>
<evidence type="ECO:0000256" key="8">
    <source>
        <dbReference type="ARBA" id="ARBA00023125"/>
    </source>
</evidence>
<dbReference type="EC" id="5.6.2.3" evidence="11 12"/>
<dbReference type="InterPro" id="IPR016136">
    <property type="entry name" value="DNA_helicase_N/primase_C"/>
</dbReference>
<dbReference type="InterPro" id="IPR036185">
    <property type="entry name" value="DNA_heli_DnaB-like_N_sf"/>
</dbReference>
<dbReference type="GO" id="GO:0006269">
    <property type="term" value="P:DNA replication, synthesis of primer"/>
    <property type="evidence" value="ECO:0007669"/>
    <property type="project" value="UniProtKB-UniRule"/>
</dbReference>